<evidence type="ECO:0000259" key="9">
    <source>
        <dbReference type="Pfam" id="PF00759"/>
    </source>
</evidence>
<keyword evidence="5 7" id="KW-0326">Glycosidase</keyword>
<keyword evidence="4 7" id="KW-0119">Carbohydrate metabolism</keyword>
<dbReference type="Pfam" id="PF00759">
    <property type="entry name" value="Glyco_hydro_9"/>
    <property type="match status" value="1"/>
</dbReference>
<dbReference type="PANTHER" id="PTHR22298">
    <property type="entry name" value="ENDO-1,4-BETA-GLUCANASE"/>
    <property type="match status" value="1"/>
</dbReference>
<comment type="catalytic activity">
    <reaction evidence="8">
        <text>Endohydrolysis of (1-&gt;4)-beta-D-glucosidic linkages in cellulose, lichenin and cereal beta-D-glucans.</text>
        <dbReference type="EC" id="3.2.1.4"/>
    </reaction>
</comment>
<dbReference type="EMBL" id="JBHTJH010000004">
    <property type="protein sequence ID" value="MFD0861552.1"/>
    <property type="molecule type" value="Genomic_DNA"/>
</dbReference>
<dbReference type="InterPro" id="IPR004197">
    <property type="entry name" value="Cellulase_Ig-like"/>
</dbReference>
<dbReference type="PROSITE" id="PS00698">
    <property type="entry name" value="GH9_3"/>
    <property type="match status" value="1"/>
</dbReference>
<dbReference type="Proteomes" id="UP001596978">
    <property type="component" value="Unassembled WGS sequence"/>
</dbReference>
<dbReference type="InterPro" id="IPR008928">
    <property type="entry name" value="6-hairpin_glycosidase_sf"/>
</dbReference>
<accession>A0ABW3CWJ4</accession>
<evidence type="ECO:0000313" key="12">
    <source>
        <dbReference type="EMBL" id="MFD0861552.1"/>
    </source>
</evidence>
<sequence length="829" mass="89178">MKKNALFVLSLCLCCVGYSLQAQAIYEDNFDANLTMASNSAYNVSLDNGNLKIDGNGSAGAYNALQYDVHNGGTLTTFDMSAMPQLYIKARGTGAPVLRIDVKDTDGYLSNLQANYATLTENFAIYTYDFVGDFLDGGYGGSPCTSAEAPCTVNPASIANLIVFVNDAVGGYNGTVEIDWISIGEPLEEAEPTPPSIRYNQVAYHTGREKLINITAEGDFAPIAFSVFDDVGGEVLAGTTGTNQVWTESGEYVTTIDISAIDTEGNYTLVANGDTIDLTITESGYEALSDAAFKYYYFNRASTEITAAYGGAYARNSGLPDDVVIVHPSAASPTRPAGTIISAPKGWFDAGDYNKYIVNSGISTYTLLAAFEHFTSYFQGRNFDIPESTNQLPDLLDEVKWNLDWMLAMQDPEDGGVYHKLTGLNFAGIIMPEDYTADRYVVQKTTAAALNLAAVTAVAARIYADYETQLPGYSAQLLAASVNAYNWALANPTIYYQQPADVFTGEYGDNNVTDEFQWAAVELFITTGDQTYGNAINISAIGNGVPFWGYTAPLALISIAAHESDLAGAIDVNAANAKLLETVDQLKTKVNGSPMRVAMGSGDFSWGSNGQASNQLMLLLMGYQMTGDESLLSAAFTASDYLLGRNATGYCFVSGFGDTPMLNPHHRISEADAVAAPVPGMVAGGPHSGQQDGCTGYASNAPARSYVDTWCSYSTNEVTINWNAPLLYAFTALHIFQNNLILSTDDIAQNENTKELLLYPNPTTQQLNIKLADHEELQVTVYSLDGKSLLNTDLKDGVDAIDVSMLTNGLYIVKATTGNVTFVKQFIKK</sequence>
<keyword evidence="13" id="KW-1185">Reference proteome</keyword>
<feature type="domain" description="Glycoside hydrolase family 9" evidence="9">
    <location>
        <begin position="285"/>
        <end position="729"/>
    </location>
</feature>
<dbReference type="Gene3D" id="1.50.10.10">
    <property type="match status" value="1"/>
</dbReference>
<comment type="caution">
    <text evidence="12">The sequence shown here is derived from an EMBL/GenBank/DDBJ whole genome shotgun (WGS) entry which is preliminary data.</text>
</comment>
<comment type="similarity">
    <text evidence="1 7 8">Belongs to the glycosyl hydrolase 9 (cellulase E) family.</text>
</comment>
<dbReference type="InterPro" id="IPR012341">
    <property type="entry name" value="6hp_glycosidase-like_sf"/>
</dbReference>
<feature type="signal peptide" evidence="8">
    <location>
        <begin position="1"/>
        <end position="24"/>
    </location>
</feature>
<organism evidence="12 13">
    <name type="scientific">Sungkyunkwania multivorans</name>
    <dbReference type="NCBI Taxonomy" id="1173618"/>
    <lineage>
        <taxon>Bacteria</taxon>
        <taxon>Pseudomonadati</taxon>
        <taxon>Bacteroidota</taxon>
        <taxon>Flavobacteriia</taxon>
        <taxon>Flavobacteriales</taxon>
        <taxon>Flavobacteriaceae</taxon>
        <taxon>Sungkyunkwania</taxon>
    </lineage>
</organism>
<evidence type="ECO:0000256" key="6">
    <source>
        <dbReference type="ARBA" id="ARBA00023326"/>
    </source>
</evidence>
<evidence type="ECO:0000256" key="1">
    <source>
        <dbReference type="ARBA" id="ARBA00007072"/>
    </source>
</evidence>
<evidence type="ECO:0000259" key="10">
    <source>
        <dbReference type="Pfam" id="PF02927"/>
    </source>
</evidence>
<dbReference type="InterPro" id="IPR033126">
    <property type="entry name" value="Glyco_hydro_9_Asp/Glu_AS"/>
</dbReference>
<feature type="domain" description="Secretion system C-terminal sorting" evidence="11">
    <location>
        <begin position="758"/>
        <end position="827"/>
    </location>
</feature>
<keyword evidence="2 8" id="KW-0732">Signal</keyword>
<evidence type="ECO:0000256" key="2">
    <source>
        <dbReference type="ARBA" id="ARBA00022729"/>
    </source>
</evidence>
<feature type="domain" description="Cellulase Ig-like" evidence="10">
    <location>
        <begin position="194"/>
        <end position="274"/>
    </location>
</feature>
<proteinExistence type="inferred from homology"/>
<evidence type="ECO:0000256" key="7">
    <source>
        <dbReference type="PROSITE-ProRule" id="PRU10060"/>
    </source>
</evidence>
<dbReference type="RefSeq" id="WP_386404783.1">
    <property type="nucleotide sequence ID" value="NZ_JBHTJH010000004.1"/>
</dbReference>
<evidence type="ECO:0000256" key="5">
    <source>
        <dbReference type="ARBA" id="ARBA00023295"/>
    </source>
</evidence>
<dbReference type="InterPro" id="IPR014756">
    <property type="entry name" value="Ig_E-set"/>
</dbReference>
<evidence type="ECO:0000256" key="8">
    <source>
        <dbReference type="RuleBase" id="RU361166"/>
    </source>
</evidence>
<protein>
    <recommendedName>
        <fullName evidence="8">Endoglucanase</fullName>
        <ecNumber evidence="8">3.2.1.4</ecNumber>
    </recommendedName>
</protein>
<gene>
    <name evidence="12" type="ORF">ACFQ1M_04990</name>
</gene>
<feature type="chain" id="PRO_5045012190" description="Endoglucanase" evidence="8">
    <location>
        <begin position="25"/>
        <end position="829"/>
    </location>
</feature>
<dbReference type="InterPro" id="IPR013783">
    <property type="entry name" value="Ig-like_fold"/>
</dbReference>
<evidence type="ECO:0000256" key="3">
    <source>
        <dbReference type="ARBA" id="ARBA00022801"/>
    </source>
</evidence>
<evidence type="ECO:0000313" key="13">
    <source>
        <dbReference type="Proteomes" id="UP001596978"/>
    </source>
</evidence>
<dbReference type="InterPro" id="IPR001701">
    <property type="entry name" value="Glyco_hydro_9"/>
</dbReference>
<evidence type="ECO:0000256" key="4">
    <source>
        <dbReference type="ARBA" id="ARBA00023277"/>
    </source>
</evidence>
<keyword evidence="6 7" id="KW-0624">Polysaccharide degradation</keyword>
<reference evidence="13" key="1">
    <citation type="journal article" date="2019" name="Int. J. Syst. Evol. Microbiol.">
        <title>The Global Catalogue of Microorganisms (GCM) 10K type strain sequencing project: providing services to taxonomists for standard genome sequencing and annotation.</title>
        <authorList>
            <consortium name="The Broad Institute Genomics Platform"/>
            <consortium name="The Broad Institute Genome Sequencing Center for Infectious Disease"/>
            <person name="Wu L."/>
            <person name="Ma J."/>
        </authorList>
    </citation>
    <scope>NUCLEOTIDE SEQUENCE [LARGE SCALE GENOMIC DNA]</scope>
    <source>
        <strain evidence="13">CCUG 62952</strain>
    </source>
</reference>
<dbReference type="EC" id="3.2.1.4" evidence="8"/>
<dbReference type="GO" id="GO:0016787">
    <property type="term" value="F:hydrolase activity"/>
    <property type="evidence" value="ECO:0007669"/>
    <property type="project" value="UniProtKB-KW"/>
</dbReference>
<dbReference type="Gene3D" id="2.60.40.10">
    <property type="entry name" value="Immunoglobulins"/>
    <property type="match status" value="1"/>
</dbReference>
<dbReference type="Pfam" id="PF02927">
    <property type="entry name" value="CelD_N"/>
    <property type="match status" value="1"/>
</dbReference>
<name>A0ABW3CWJ4_9FLAO</name>
<dbReference type="SUPFAM" id="SSF81296">
    <property type="entry name" value="E set domains"/>
    <property type="match status" value="1"/>
</dbReference>
<keyword evidence="3 7" id="KW-0378">Hydrolase</keyword>
<keyword evidence="8" id="KW-0136">Cellulose degradation</keyword>
<dbReference type="SUPFAM" id="SSF48208">
    <property type="entry name" value="Six-hairpin glycosidases"/>
    <property type="match status" value="1"/>
</dbReference>
<evidence type="ECO:0000259" key="11">
    <source>
        <dbReference type="Pfam" id="PF18962"/>
    </source>
</evidence>
<dbReference type="CDD" id="cd02850">
    <property type="entry name" value="E_set_Cellulase_N"/>
    <property type="match status" value="1"/>
</dbReference>
<feature type="active site" evidence="7">
    <location>
        <position position="717"/>
    </location>
</feature>
<dbReference type="NCBIfam" id="TIGR04183">
    <property type="entry name" value="Por_Secre_tail"/>
    <property type="match status" value="1"/>
</dbReference>
<dbReference type="Pfam" id="PF18962">
    <property type="entry name" value="Por_Secre_tail"/>
    <property type="match status" value="1"/>
</dbReference>
<feature type="active site" evidence="7">
    <location>
        <position position="708"/>
    </location>
</feature>
<dbReference type="InterPro" id="IPR026444">
    <property type="entry name" value="Secre_tail"/>
</dbReference>